<feature type="non-terminal residue" evidence="1">
    <location>
        <position position="162"/>
    </location>
</feature>
<dbReference type="EMBL" id="CAJNIZ010014626">
    <property type="protein sequence ID" value="CAE7364328.1"/>
    <property type="molecule type" value="Genomic_DNA"/>
</dbReference>
<accession>A0A812PVL8</accession>
<dbReference type="OrthoDB" id="445158at2759"/>
<name>A0A812PVL8_SYMPI</name>
<organism evidence="1 2">
    <name type="scientific">Symbiodinium pilosum</name>
    <name type="common">Dinoflagellate</name>
    <dbReference type="NCBI Taxonomy" id="2952"/>
    <lineage>
        <taxon>Eukaryota</taxon>
        <taxon>Sar</taxon>
        <taxon>Alveolata</taxon>
        <taxon>Dinophyceae</taxon>
        <taxon>Suessiales</taxon>
        <taxon>Symbiodiniaceae</taxon>
        <taxon>Symbiodinium</taxon>
    </lineage>
</organism>
<dbReference type="AlphaFoldDB" id="A0A812PVL8"/>
<gene>
    <name evidence="1" type="primary">ZEP</name>
    <name evidence="1" type="ORF">SPIL2461_LOCUS8762</name>
</gene>
<sequence>MLANFLQMIRCSPMPSDSPEPEHRLLPHPNVVCWGSEHEPLRQIAFWGLGVWCCGIPLALGLRIRCLKGEMNDAMNYRTYGYFTVGLEPDFWYWDLLIQRADVALMLFVAYTSISDHESAKLLLFPIISGLMLGATAWVKPYENEQGEMLDFLVKARAITGD</sequence>
<reference evidence="1" key="1">
    <citation type="submission" date="2021-02" db="EMBL/GenBank/DDBJ databases">
        <authorList>
            <person name="Dougan E. K."/>
            <person name="Rhodes N."/>
            <person name="Thang M."/>
            <person name="Chan C."/>
        </authorList>
    </citation>
    <scope>NUCLEOTIDE SEQUENCE</scope>
</reference>
<evidence type="ECO:0000313" key="1">
    <source>
        <dbReference type="EMBL" id="CAE7364328.1"/>
    </source>
</evidence>
<keyword evidence="2" id="KW-1185">Reference proteome</keyword>
<evidence type="ECO:0000313" key="2">
    <source>
        <dbReference type="Proteomes" id="UP000649617"/>
    </source>
</evidence>
<comment type="caution">
    <text evidence="1">The sequence shown here is derived from an EMBL/GenBank/DDBJ whole genome shotgun (WGS) entry which is preliminary data.</text>
</comment>
<protein>
    <submittedName>
        <fullName evidence="1">ZEP protein</fullName>
    </submittedName>
</protein>
<proteinExistence type="predicted"/>
<dbReference type="Proteomes" id="UP000649617">
    <property type="component" value="Unassembled WGS sequence"/>
</dbReference>